<dbReference type="AlphaFoldDB" id="A0A226D3V6"/>
<protein>
    <submittedName>
        <fullName evidence="1">Uncharacterized protein</fullName>
    </submittedName>
</protein>
<name>A0A226D3V6_FOLCA</name>
<reference evidence="1 2" key="1">
    <citation type="submission" date="2015-12" db="EMBL/GenBank/DDBJ databases">
        <title>The genome of Folsomia candida.</title>
        <authorList>
            <person name="Faddeeva A."/>
            <person name="Derks M.F."/>
            <person name="Anvar Y."/>
            <person name="Smit S."/>
            <person name="Van Straalen N."/>
            <person name="Roelofs D."/>
        </authorList>
    </citation>
    <scope>NUCLEOTIDE SEQUENCE [LARGE SCALE GENOMIC DNA]</scope>
    <source>
        <strain evidence="1 2">VU population</strain>
        <tissue evidence="1">Whole body</tissue>
    </source>
</reference>
<evidence type="ECO:0000313" key="1">
    <source>
        <dbReference type="EMBL" id="OXA39863.1"/>
    </source>
</evidence>
<keyword evidence="2" id="KW-1185">Reference proteome</keyword>
<gene>
    <name evidence="1" type="ORF">Fcan01_25224</name>
</gene>
<evidence type="ECO:0000313" key="2">
    <source>
        <dbReference type="Proteomes" id="UP000198287"/>
    </source>
</evidence>
<sequence length="187" mass="21645">MWSKAIQRFLTQFVRWLEFDKTNEVKVEIKGYSSSPILENHPFFNFNPKYFDQFHPFSQTVPRNIGCIKLDHIILKCQPNPSITLQTIALFPLCGLRCFYEAMTPLKMAGKMNEINKDLSIGLKRKVAALHQHKLGTSKLWQSYRKSFNSMTCRAGALYTFENTIVLCCLDNCMQLTLNLLVTFKGH</sequence>
<proteinExistence type="predicted"/>
<dbReference type="Proteomes" id="UP000198287">
    <property type="component" value="Unassembled WGS sequence"/>
</dbReference>
<comment type="caution">
    <text evidence="1">The sequence shown here is derived from an EMBL/GenBank/DDBJ whole genome shotgun (WGS) entry which is preliminary data.</text>
</comment>
<accession>A0A226D3V6</accession>
<organism evidence="1 2">
    <name type="scientific">Folsomia candida</name>
    <name type="common">Springtail</name>
    <dbReference type="NCBI Taxonomy" id="158441"/>
    <lineage>
        <taxon>Eukaryota</taxon>
        <taxon>Metazoa</taxon>
        <taxon>Ecdysozoa</taxon>
        <taxon>Arthropoda</taxon>
        <taxon>Hexapoda</taxon>
        <taxon>Collembola</taxon>
        <taxon>Entomobryomorpha</taxon>
        <taxon>Isotomoidea</taxon>
        <taxon>Isotomidae</taxon>
        <taxon>Proisotominae</taxon>
        <taxon>Folsomia</taxon>
    </lineage>
</organism>
<dbReference type="OrthoDB" id="8288835at2759"/>
<dbReference type="EMBL" id="LNIX01000036">
    <property type="protein sequence ID" value="OXA39863.1"/>
    <property type="molecule type" value="Genomic_DNA"/>
</dbReference>